<dbReference type="InterPro" id="IPR051678">
    <property type="entry name" value="AGP_Transferase"/>
</dbReference>
<comment type="caution">
    <text evidence="2">The sequence shown here is derived from an EMBL/GenBank/DDBJ whole genome shotgun (WGS) entry which is preliminary data.</text>
</comment>
<evidence type="ECO:0000313" key="3">
    <source>
        <dbReference type="Proteomes" id="UP001230908"/>
    </source>
</evidence>
<dbReference type="RefSeq" id="WP_308716366.1">
    <property type="nucleotide sequence ID" value="NZ_JAVHUY010000037.1"/>
</dbReference>
<dbReference type="GO" id="GO:0016740">
    <property type="term" value="F:transferase activity"/>
    <property type="evidence" value="ECO:0007669"/>
    <property type="project" value="UniProtKB-KW"/>
</dbReference>
<dbReference type="PANTHER" id="PTHR21310:SF40">
    <property type="entry name" value="AMINOGLYCOSIDE PHOSPHOTRANSFERASE DOMAIN-CONTAINING PROTEIN-RELATED"/>
    <property type="match status" value="1"/>
</dbReference>
<dbReference type="Proteomes" id="UP001230908">
    <property type="component" value="Unassembled WGS sequence"/>
</dbReference>
<sequence length="290" mass="32519">MNATDDILRAACQAVGLDHRGAEIIRSSENTLYRLQGGIVARVTRHGQLPAAEKEVRVSRWLASLGVPVVEALPDLKQPVAVDGRAVTFWRELPAHRYSTLGELATVLRRLHRLPAPDFDLPPIAPFVRQRERITEATALEPHDRRWLLDHLTDLEARFADLPAGLPWCAVHGDAWAGNVVVADHEPILLDLERFALGPPEWDLTSIAVDYTTFGDMTAEQWAQFSASYGYDVTTWDGFQILRDARELRKVTFAIQIAADRPDVTAQARYRLRCIQGKQGPRPWGWVGVP</sequence>
<dbReference type="SUPFAM" id="SSF56112">
    <property type="entry name" value="Protein kinase-like (PK-like)"/>
    <property type="match status" value="1"/>
</dbReference>
<dbReference type="InterPro" id="IPR011009">
    <property type="entry name" value="Kinase-like_dom_sf"/>
</dbReference>
<keyword evidence="2" id="KW-0808">Transferase</keyword>
<organism evidence="2 3">
    <name type="scientific">Phytohabitans maris</name>
    <dbReference type="NCBI Taxonomy" id="3071409"/>
    <lineage>
        <taxon>Bacteria</taxon>
        <taxon>Bacillati</taxon>
        <taxon>Actinomycetota</taxon>
        <taxon>Actinomycetes</taxon>
        <taxon>Micromonosporales</taxon>
        <taxon>Micromonosporaceae</taxon>
    </lineage>
</organism>
<gene>
    <name evidence="2" type="ORF">RB614_31735</name>
</gene>
<accession>A0ABU0ZPY5</accession>
<keyword evidence="3" id="KW-1185">Reference proteome</keyword>
<dbReference type="PANTHER" id="PTHR21310">
    <property type="entry name" value="AMINOGLYCOSIDE PHOSPHOTRANSFERASE-RELATED-RELATED"/>
    <property type="match status" value="1"/>
</dbReference>
<reference evidence="2 3" key="1">
    <citation type="submission" date="2023-08" db="EMBL/GenBank/DDBJ databases">
        <title>Phytohabitans sansha sp. nov., isolated from marine sediment.</title>
        <authorList>
            <person name="Zhao Y."/>
            <person name="Yi K."/>
        </authorList>
    </citation>
    <scope>NUCLEOTIDE SEQUENCE [LARGE SCALE GENOMIC DNA]</scope>
    <source>
        <strain evidence="2 3">ZYX-F-186</strain>
    </source>
</reference>
<protein>
    <submittedName>
        <fullName evidence="2">Aminoglycoside phosphotransferase family protein</fullName>
        <ecNumber evidence="2">2.7.1.-</ecNumber>
    </submittedName>
</protein>
<name>A0ABU0ZPY5_9ACTN</name>
<feature type="domain" description="Aminoglycoside phosphotransferase" evidence="1">
    <location>
        <begin position="28"/>
        <end position="229"/>
    </location>
</feature>
<evidence type="ECO:0000313" key="2">
    <source>
        <dbReference type="EMBL" id="MDQ7909104.1"/>
    </source>
</evidence>
<dbReference type="Gene3D" id="3.90.1200.10">
    <property type="match status" value="1"/>
</dbReference>
<evidence type="ECO:0000259" key="1">
    <source>
        <dbReference type="Pfam" id="PF01636"/>
    </source>
</evidence>
<dbReference type="InterPro" id="IPR002575">
    <property type="entry name" value="Aminoglycoside_PTrfase"/>
</dbReference>
<dbReference type="EMBL" id="JAVHUY010000037">
    <property type="protein sequence ID" value="MDQ7909104.1"/>
    <property type="molecule type" value="Genomic_DNA"/>
</dbReference>
<dbReference type="Pfam" id="PF01636">
    <property type="entry name" value="APH"/>
    <property type="match status" value="1"/>
</dbReference>
<proteinExistence type="predicted"/>
<dbReference type="EC" id="2.7.1.-" evidence="2"/>